<dbReference type="Pfam" id="PF12697">
    <property type="entry name" value="Abhydrolase_6"/>
    <property type="match status" value="1"/>
</dbReference>
<dbReference type="Proteomes" id="UP001296776">
    <property type="component" value="Unassembled WGS sequence"/>
</dbReference>
<comment type="subunit">
    <text evidence="3">Monomer.</text>
</comment>
<dbReference type="AlphaFoldDB" id="A0AAJ0U623"/>
<evidence type="ECO:0000256" key="2">
    <source>
        <dbReference type="ARBA" id="ARBA00023239"/>
    </source>
</evidence>
<organism evidence="6 7">
    <name type="scientific">Halochromatium glycolicum</name>
    <dbReference type="NCBI Taxonomy" id="85075"/>
    <lineage>
        <taxon>Bacteria</taxon>
        <taxon>Pseudomonadati</taxon>
        <taxon>Pseudomonadota</taxon>
        <taxon>Gammaproteobacteria</taxon>
        <taxon>Chromatiales</taxon>
        <taxon>Chromatiaceae</taxon>
        <taxon>Halochromatium</taxon>
    </lineage>
</organism>
<feature type="domain" description="AB hydrolase-1" evidence="5">
    <location>
        <begin position="77"/>
        <end position="304"/>
    </location>
</feature>
<evidence type="ECO:0000256" key="4">
    <source>
        <dbReference type="SAM" id="MobiDB-lite"/>
    </source>
</evidence>
<evidence type="ECO:0000313" key="6">
    <source>
        <dbReference type="EMBL" id="MBK1705445.1"/>
    </source>
</evidence>
<name>A0AAJ0U623_9GAMM</name>
<keyword evidence="1 3" id="KW-0474">Menaquinone biosynthesis</keyword>
<sequence>MPNPRPPWRPSGADRPNSVSLSSRPDCARRIEPQSDARLYRDKALLIHPSVRSDSIPDAYRGLQLGVGPADAEPRSLLLHGFTGLAEDWVDVWPANEPALALDLPGHGTSADPQRDFESSLQQLLATLPASIDRVVGYSLGGRLALGLLRLAPQRFRSAVIVSAHPGLADPAARAERRAADARWIERLERDGIDAFVAAWEQLPLFASQAHVPAERLDHQRARRLDQRAQGLAASLRVHGLAEMPPMREVIVQYPGRLHWITGAEDHRFSALASEVQRWRPSTRLHRIDGAGHNPLLEAPEVLSALLEQLIASS</sequence>
<feature type="region of interest" description="Disordered" evidence="4">
    <location>
        <begin position="1"/>
        <end position="28"/>
    </location>
</feature>
<keyword evidence="2 3" id="KW-0456">Lyase</keyword>
<dbReference type="SUPFAM" id="SSF53474">
    <property type="entry name" value="alpha/beta-Hydrolases"/>
    <property type="match status" value="1"/>
</dbReference>
<proteinExistence type="inferred from homology"/>
<dbReference type="Gene3D" id="3.40.50.1820">
    <property type="entry name" value="alpha/beta hydrolase"/>
    <property type="match status" value="1"/>
</dbReference>
<dbReference type="PANTHER" id="PTHR42916:SF1">
    <property type="entry name" value="PROTEIN PHYLLO, CHLOROPLASTIC"/>
    <property type="match status" value="1"/>
</dbReference>
<evidence type="ECO:0000256" key="1">
    <source>
        <dbReference type="ARBA" id="ARBA00022428"/>
    </source>
</evidence>
<evidence type="ECO:0000313" key="7">
    <source>
        <dbReference type="Proteomes" id="UP001296776"/>
    </source>
</evidence>
<comment type="caution">
    <text evidence="6">The sequence shown here is derived from an EMBL/GenBank/DDBJ whole genome shotgun (WGS) entry which is preliminary data.</text>
</comment>
<dbReference type="InterPro" id="IPR000073">
    <property type="entry name" value="AB_hydrolase_1"/>
</dbReference>
<dbReference type="InterPro" id="IPR029058">
    <property type="entry name" value="AB_hydrolase_fold"/>
</dbReference>
<gene>
    <name evidence="3" type="primary">menH</name>
    <name evidence="6" type="ORF">CKO40_13015</name>
</gene>
<comment type="pathway">
    <text evidence="3">Quinol/quinone metabolism; 1,4-dihydroxy-2-naphthoate biosynthesis; 1,4-dihydroxy-2-naphthoate from chorismate: step 3/7.</text>
</comment>
<evidence type="ECO:0000256" key="3">
    <source>
        <dbReference type="HAMAP-Rule" id="MF_01660"/>
    </source>
</evidence>
<dbReference type="InterPro" id="IPR022485">
    <property type="entry name" value="SHCHC_synthase_MenH"/>
</dbReference>
<dbReference type="GO" id="GO:0070205">
    <property type="term" value="F:2-succinyl-6-hydroxy-2,4-cyclohexadiene-1-carboxylate synthase activity"/>
    <property type="evidence" value="ECO:0007669"/>
    <property type="project" value="UniProtKB-UniRule"/>
</dbReference>
<reference evidence="6" key="2">
    <citation type="journal article" date="2020" name="Microorganisms">
        <title>Osmotic Adaptation and Compatible Solute Biosynthesis of Phototrophic Bacteria as Revealed from Genome Analyses.</title>
        <authorList>
            <person name="Imhoff J.F."/>
            <person name="Rahn T."/>
            <person name="Kunzel S."/>
            <person name="Keller A."/>
            <person name="Neulinger S.C."/>
        </authorList>
    </citation>
    <scope>NUCLEOTIDE SEQUENCE</scope>
    <source>
        <strain evidence="6">DSM 11080</strain>
    </source>
</reference>
<dbReference type="EC" id="4.2.99.20" evidence="3"/>
<comment type="function">
    <text evidence="3">Catalyzes a proton abstraction reaction that results in 2,5-elimination of pyruvate from 2-succinyl-5-enolpyruvyl-6-hydroxy-3-cyclohexene-1-carboxylate (SEPHCHC) and the formation of 2-succinyl-6-hydroxy-2,4-cyclohexadiene-1-carboxylate (SHCHC).</text>
</comment>
<protein>
    <recommendedName>
        <fullName evidence="3">Putative 2-succinyl-6-hydroxy-2,4-cyclohexadiene-1-carboxylate synthase</fullName>
        <shortName evidence="3">SHCHC synthase</shortName>
        <ecNumber evidence="3">4.2.99.20</ecNumber>
    </recommendedName>
</protein>
<accession>A0AAJ0U623</accession>
<reference evidence="6" key="1">
    <citation type="submission" date="2017-08" db="EMBL/GenBank/DDBJ databases">
        <authorList>
            <person name="Imhoff J.F."/>
            <person name="Rahn T."/>
            <person name="Kuenzel S."/>
            <person name="Neulinger S.C."/>
        </authorList>
    </citation>
    <scope>NUCLEOTIDE SEQUENCE</scope>
    <source>
        <strain evidence="6">DSM 11080</strain>
    </source>
</reference>
<keyword evidence="7" id="KW-1185">Reference proteome</keyword>
<comment type="catalytic activity">
    <reaction evidence="3">
        <text>5-enolpyruvoyl-6-hydroxy-2-succinyl-cyclohex-3-ene-1-carboxylate = (1R,6R)-6-hydroxy-2-succinyl-cyclohexa-2,4-diene-1-carboxylate + pyruvate</text>
        <dbReference type="Rhea" id="RHEA:25597"/>
        <dbReference type="ChEBI" id="CHEBI:15361"/>
        <dbReference type="ChEBI" id="CHEBI:58689"/>
        <dbReference type="ChEBI" id="CHEBI:58818"/>
        <dbReference type="EC" id="4.2.99.20"/>
    </reaction>
</comment>
<comment type="similarity">
    <text evidence="3">Belongs to the AB hydrolase superfamily. MenH family.</text>
</comment>
<dbReference type="HAMAP" id="MF_01660">
    <property type="entry name" value="MenH"/>
    <property type="match status" value="1"/>
</dbReference>
<evidence type="ECO:0000259" key="5">
    <source>
        <dbReference type="Pfam" id="PF12697"/>
    </source>
</evidence>
<comment type="pathway">
    <text evidence="3">Quinol/quinone metabolism; menaquinone biosynthesis.</text>
</comment>
<dbReference type="EMBL" id="NRSJ01000022">
    <property type="protein sequence ID" value="MBK1705445.1"/>
    <property type="molecule type" value="Genomic_DNA"/>
</dbReference>
<dbReference type="PANTHER" id="PTHR42916">
    <property type="entry name" value="2-SUCCINYL-5-ENOLPYRUVYL-6-HYDROXY-3-CYCLOHEXENE-1-CARBOXYLATE SYNTHASE"/>
    <property type="match status" value="1"/>
</dbReference>
<dbReference type="GO" id="GO:0009234">
    <property type="term" value="P:menaquinone biosynthetic process"/>
    <property type="evidence" value="ECO:0007669"/>
    <property type="project" value="UniProtKB-UniRule"/>
</dbReference>